<evidence type="ECO:0000256" key="1">
    <source>
        <dbReference type="SAM" id="Phobius"/>
    </source>
</evidence>
<feature type="transmembrane region" description="Helical" evidence="1">
    <location>
        <begin position="12"/>
        <end position="31"/>
    </location>
</feature>
<evidence type="ECO:0000313" key="4">
    <source>
        <dbReference type="Proteomes" id="UP000287996"/>
    </source>
</evidence>
<dbReference type="EMBL" id="PIQH01000001">
    <property type="protein sequence ID" value="RUO81417.1"/>
    <property type="molecule type" value="Genomic_DNA"/>
</dbReference>
<keyword evidence="1" id="KW-0812">Transmembrane</keyword>
<gene>
    <name evidence="3" type="ORF">CWI84_01270</name>
</gene>
<dbReference type="Proteomes" id="UP000287996">
    <property type="component" value="Unassembled WGS sequence"/>
</dbReference>
<dbReference type="RefSeq" id="WP_126840760.1">
    <property type="nucleotide sequence ID" value="NZ_PIQH01000001.1"/>
</dbReference>
<keyword evidence="1" id="KW-0472">Membrane</keyword>
<organism evidence="3 4">
    <name type="scientific">Idiomarina tyrosinivorans</name>
    <dbReference type="NCBI Taxonomy" id="1445662"/>
    <lineage>
        <taxon>Bacteria</taxon>
        <taxon>Pseudomonadati</taxon>
        <taxon>Pseudomonadota</taxon>
        <taxon>Gammaproteobacteria</taxon>
        <taxon>Alteromonadales</taxon>
        <taxon>Idiomarinaceae</taxon>
        <taxon>Idiomarina</taxon>
    </lineage>
</organism>
<protein>
    <recommendedName>
        <fullName evidence="2">DUF6436 domain-containing protein</fullName>
    </recommendedName>
</protein>
<dbReference type="AlphaFoldDB" id="A0A432ZU27"/>
<sequence length="170" mass="18913">METAKAKMPSKRAWWILAIWLLATTIFLFWWRLINYGVFDPHSAWLDNAPLTVSGEQTPLTGKHIYHVRSGCYCDVLANRHVDLMAAYPDYQQHRVSATDMRKMGIPVPSTPMLVVVEQGNVIYAGPYAAGPNCSPSASFIPQIIGPERNITTPWYNGNVSACRCAETAG</sequence>
<name>A0A432ZU27_9GAMM</name>
<accession>A0A432ZU27</accession>
<comment type="caution">
    <text evidence="3">The sequence shown here is derived from an EMBL/GenBank/DDBJ whole genome shotgun (WGS) entry which is preliminary data.</text>
</comment>
<dbReference type="OrthoDB" id="8897581at2"/>
<dbReference type="InterPro" id="IPR045494">
    <property type="entry name" value="DUF6436"/>
</dbReference>
<evidence type="ECO:0000313" key="3">
    <source>
        <dbReference type="EMBL" id="RUO81417.1"/>
    </source>
</evidence>
<keyword evidence="4" id="KW-1185">Reference proteome</keyword>
<reference evidence="3 4" key="1">
    <citation type="journal article" date="2011" name="Front. Microbiol.">
        <title>Genomic signatures of strain selection and enhancement in Bacillus atrophaeus var. globigii, a historical biowarfare simulant.</title>
        <authorList>
            <person name="Gibbons H.S."/>
            <person name="Broomall S.M."/>
            <person name="McNew L.A."/>
            <person name="Daligault H."/>
            <person name="Chapman C."/>
            <person name="Bruce D."/>
            <person name="Karavis M."/>
            <person name="Krepps M."/>
            <person name="McGregor P.A."/>
            <person name="Hong C."/>
            <person name="Park K.H."/>
            <person name="Akmal A."/>
            <person name="Feldman A."/>
            <person name="Lin J.S."/>
            <person name="Chang W.E."/>
            <person name="Higgs B.W."/>
            <person name="Demirev P."/>
            <person name="Lindquist J."/>
            <person name="Liem A."/>
            <person name="Fochler E."/>
            <person name="Read T.D."/>
            <person name="Tapia R."/>
            <person name="Johnson S."/>
            <person name="Bishop-Lilly K.A."/>
            <person name="Detter C."/>
            <person name="Han C."/>
            <person name="Sozhamannan S."/>
            <person name="Rosenzweig C.N."/>
            <person name="Skowronski E.W."/>
        </authorList>
    </citation>
    <scope>NUCLEOTIDE SEQUENCE [LARGE SCALE GENOMIC DNA]</scope>
    <source>
        <strain evidence="3 4">CC-PW-9</strain>
    </source>
</reference>
<evidence type="ECO:0000259" key="2">
    <source>
        <dbReference type="Pfam" id="PF20029"/>
    </source>
</evidence>
<dbReference type="Pfam" id="PF20029">
    <property type="entry name" value="DUF6436"/>
    <property type="match status" value="1"/>
</dbReference>
<proteinExistence type="predicted"/>
<feature type="domain" description="DUF6436" evidence="2">
    <location>
        <begin position="47"/>
        <end position="166"/>
    </location>
</feature>
<keyword evidence="1" id="KW-1133">Transmembrane helix</keyword>